<dbReference type="EMBL" id="KU551336">
    <property type="protein sequence ID" value="ANC67351.1"/>
    <property type="molecule type" value="Genomic_DNA"/>
</dbReference>
<dbReference type="EMBL" id="KU551324">
    <property type="protein sequence ID" value="ANC66535.1"/>
    <property type="molecule type" value="Genomic_DNA"/>
</dbReference>
<evidence type="ECO:0000313" key="3">
    <source>
        <dbReference type="EMBL" id="ANC65787.1"/>
    </source>
</evidence>
<evidence type="ECO:0000313" key="6">
    <source>
        <dbReference type="EMBL" id="ANC65991.1"/>
    </source>
</evidence>
<evidence type="ECO:0000313" key="26">
    <source>
        <dbReference type="EMBL" id="ANC67351.1"/>
    </source>
</evidence>
<dbReference type="Gene3D" id="3.40.50.2020">
    <property type="match status" value="1"/>
</dbReference>
<dbReference type="InterPro" id="IPR000836">
    <property type="entry name" value="PRTase_dom"/>
</dbReference>
<dbReference type="EMBL" id="KU551333">
    <property type="protein sequence ID" value="ANC67147.1"/>
    <property type="molecule type" value="Genomic_DNA"/>
</dbReference>
<dbReference type="EMBL" id="KU551339">
    <property type="protein sequence ID" value="ANC67554.1"/>
    <property type="molecule type" value="Genomic_DNA"/>
</dbReference>
<dbReference type="EMBL" id="KU551332">
    <property type="protein sequence ID" value="ANC67079.1"/>
    <property type="molecule type" value="Genomic_DNA"/>
</dbReference>
<dbReference type="EMBL" id="KU551330">
    <property type="protein sequence ID" value="ANC66943.1"/>
    <property type="molecule type" value="Genomic_DNA"/>
</dbReference>
<dbReference type="EMBL" id="KU551327">
    <property type="protein sequence ID" value="ANC66739.1"/>
    <property type="molecule type" value="Genomic_DNA"/>
</dbReference>
<dbReference type="AlphaFoldDB" id="A0A1B0WQ80"/>
<evidence type="ECO:0000313" key="4">
    <source>
        <dbReference type="EMBL" id="ANC65855.1"/>
    </source>
</evidence>
<evidence type="ECO:0000313" key="9">
    <source>
        <dbReference type="EMBL" id="ANC66195.1"/>
    </source>
</evidence>
<evidence type="ECO:0000313" key="20">
    <source>
        <dbReference type="EMBL" id="ANC66943.1"/>
    </source>
</evidence>
<dbReference type="EMBL" id="KU551323">
    <property type="protein sequence ID" value="ANC66467.1"/>
    <property type="molecule type" value="Genomic_DNA"/>
</dbReference>
<evidence type="ECO:0000313" key="24">
    <source>
        <dbReference type="EMBL" id="ANC67215.1"/>
    </source>
</evidence>
<accession>A0A1B0WQ80</accession>
<sequence length="234" mass="26503">MKFEIKDNQVVIASYPSKETILKHNGEITIYSIIRRYKERRGKCRPIGDNCPMLYAMKGAEGLTTDIETIDAVYEYAKKLIDEYPFEEHIEQPFDVIILMPSKHSIGRNLACLLQQKFNINIIDNFLRKKTPETLIEDVISDNTIPPDKKQSLITALKRSEGGLSIKDIAPKNRCYLHIFCGDHVKLPADAKHVLLVDDISSSGTTFESAAAVIRQYCKQVEMISAVTLFAPIK</sequence>
<evidence type="ECO:0000313" key="30">
    <source>
        <dbReference type="EMBL" id="ANC67622.1"/>
    </source>
</evidence>
<evidence type="ECO:0000313" key="10">
    <source>
        <dbReference type="EMBL" id="ANC66263.1"/>
    </source>
</evidence>
<dbReference type="EMBL" id="KU551314">
    <property type="protein sequence ID" value="ANC65923.1"/>
    <property type="molecule type" value="Genomic_DNA"/>
</dbReference>
<dbReference type="EMBL" id="KU551311">
    <property type="protein sequence ID" value="ANC65719.1"/>
    <property type="molecule type" value="Genomic_DNA"/>
</dbReference>
<dbReference type="EMBL" id="KU551312">
    <property type="protein sequence ID" value="ANC65787.1"/>
    <property type="molecule type" value="Genomic_DNA"/>
</dbReference>
<evidence type="ECO:0000313" key="27">
    <source>
        <dbReference type="EMBL" id="ANC67419.1"/>
    </source>
</evidence>
<evidence type="ECO:0000313" key="16">
    <source>
        <dbReference type="EMBL" id="ANC66671.1"/>
    </source>
</evidence>
<evidence type="ECO:0000313" key="5">
    <source>
        <dbReference type="EMBL" id="ANC65923.1"/>
    </source>
</evidence>
<dbReference type="EMBL" id="KU551334">
    <property type="protein sequence ID" value="ANC67215.1"/>
    <property type="molecule type" value="Genomic_DNA"/>
</dbReference>
<dbReference type="CDD" id="cd06223">
    <property type="entry name" value="PRTases_typeI"/>
    <property type="match status" value="1"/>
</dbReference>
<proteinExistence type="predicted"/>
<dbReference type="EMBL" id="KU551325">
    <property type="protein sequence ID" value="ANC66603.1"/>
    <property type="molecule type" value="Genomic_DNA"/>
</dbReference>
<evidence type="ECO:0000313" key="29">
    <source>
        <dbReference type="EMBL" id="ANC67554.1"/>
    </source>
</evidence>
<evidence type="ECO:0000313" key="13">
    <source>
        <dbReference type="EMBL" id="ANC66467.1"/>
    </source>
</evidence>
<dbReference type="EMBL" id="KU551338">
    <property type="protein sequence ID" value="ANC67487.1"/>
    <property type="molecule type" value="Genomic_DNA"/>
</dbReference>
<dbReference type="EMBL" id="KU551315">
    <property type="protein sequence ID" value="ANC65991.1"/>
    <property type="molecule type" value="Genomic_DNA"/>
</dbReference>
<evidence type="ECO:0000313" key="2">
    <source>
        <dbReference type="EMBL" id="ANC65719.1"/>
    </source>
</evidence>
<dbReference type="EMBL" id="KU551316">
    <property type="protein sequence ID" value="ANC66059.1"/>
    <property type="molecule type" value="Genomic_DNA"/>
</dbReference>
<evidence type="ECO:0000313" key="8">
    <source>
        <dbReference type="EMBL" id="ANC66127.1"/>
    </source>
</evidence>
<dbReference type="EMBL" id="KU551321">
    <property type="protein sequence ID" value="ANC66331.1"/>
    <property type="molecule type" value="Genomic_DNA"/>
</dbReference>
<evidence type="ECO:0000313" key="22">
    <source>
        <dbReference type="EMBL" id="ANC67079.1"/>
    </source>
</evidence>
<evidence type="ECO:0000313" key="18">
    <source>
        <dbReference type="EMBL" id="ANC66807.1"/>
    </source>
</evidence>
<dbReference type="InterPro" id="IPR029057">
    <property type="entry name" value="PRTase-like"/>
</dbReference>
<evidence type="ECO:0000313" key="1">
    <source>
        <dbReference type="EMBL" id="ANC65590.1"/>
    </source>
</evidence>
<evidence type="ECO:0000313" key="28">
    <source>
        <dbReference type="EMBL" id="ANC67487.1"/>
    </source>
</evidence>
<evidence type="ECO:0008006" key="31">
    <source>
        <dbReference type="Google" id="ProtNLM"/>
    </source>
</evidence>
<dbReference type="EMBL" id="KU551309">
    <property type="protein sequence ID" value="ANC65590.1"/>
    <property type="molecule type" value="Genomic_DNA"/>
</dbReference>
<evidence type="ECO:0000313" key="14">
    <source>
        <dbReference type="EMBL" id="ANC66535.1"/>
    </source>
</evidence>
<evidence type="ECO:0000313" key="15">
    <source>
        <dbReference type="EMBL" id="ANC66603.1"/>
    </source>
</evidence>
<dbReference type="EMBL" id="KU551317">
    <property type="protein sequence ID" value="ANC66127.1"/>
    <property type="molecule type" value="Genomic_DNA"/>
</dbReference>
<dbReference type="EMBL" id="KU551320">
    <property type="protein sequence ID" value="ANC66263.1"/>
    <property type="molecule type" value="Genomic_DNA"/>
</dbReference>
<organism evidence="7">
    <name type="scientific">Actinobacillus pleuropneumoniae</name>
    <name type="common">Haemophilus pleuropneumoniae</name>
    <dbReference type="NCBI Taxonomy" id="715"/>
    <lineage>
        <taxon>Bacteria</taxon>
        <taxon>Pseudomonadati</taxon>
        <taxon>Pseudomonadota</taxon>
        <taxon>Gammaproteobacteria</taxon>
        <taxon>Pasteurellales</taxon>
        <taxon>Pasteurellaceae</taxon>
        <taxon>Actinobacillus</taxon>
    </lineage>
</organism>
<dbReference type="SUPFAM" id="SSF53271">
    <property type="entry name" value="PRTase-like"/>
    <property type="match status" value="1"/>
</dbReference>
<protein>
    <recommendedName>
        <fullName evidence="31">Phosphoribosyltransferase</fullName>
    </recommendedName>
</protein>
<evidence type="ECO:0000313" key="23">
    <source>
        <dbReference type="EMBL" id="ANC67147.1"/>
    </source>
</evidence>
<dbReference type="EMBL" id="KU551337">
    <property type="protein sequence ID" value="ANC67419.1"/>
    <property type="molecule type" value="Genomic_DNA"/>
</dbReference>
<evidence type="ECO:0000313" key="21">
    <source>
        <dbReference type="EMBL" id="ANC67011.1"/>
    </source>
</evidence>
<evidence type="ECO:0000313" key="19">
    <source>
        <dbReference type="EMBL" id="ANC66875.1"/>
    </source>
</evidence>
<dbReference type="EMBL" id="KU551329">
    <property type="protein sequence ID" value="ANC66875.1"/>
    <property type="molecule type" value="Genomic_DNA"/>
</dbReference>
<dbReference type="EMBL" id="KU551340">
    <property type="protein sequence ID" value="ANC67622.1"/>
    <property type="molecule type" value="Genomic_DNA"/>
</dbReference>
<dbReference type="EMBL" id="KU551328">
    <property type="protein sequence ID" value="ANC66807.1"/>
    <property type="molecule type" value="Genomic_DNA"/>
</dbReference>
<reference evidence="7" key="1">
    <citation type="journal article" date="2016" name="Front. Microbiol.">
        <title>ICEApl1, an Integrative Conjugative Element Related to ICEHin1056, Identified in the Pig Pathogen Actinobacillus pleuropneumoniae.</title>
        <authorList>
            <person name="Bosse J.T."/>
            <person name="Li Y."/>
            <person name="Fernandez Crespo R."/>
            <person name="Chaudhuri R.R."/>
            <person name="Rogers J."/>
            <person name="Holden M.T."/>
            <person name="Maskell D.J."/>
            <person name="Tucker A.W."/>
            <person name="Wren B.W."/>
            <person name="Rycroft A.N."/>
            <person name="Langford P.R."/>
            <person name="Consortium T.B."/>
        </authorList>
    </citation>
    <scope>NUCLEOTIDE SEQUENCE</scope>
    <source>
        <strain evidence="1">MIDG2427</strain>
        <strain evidence="2">MIDG2652</strain>
        <strain evidence="3">MIDG2654</strain>
        <strain evidence="4">MIDG2657</strain>
        <strain evidence="5">MIDG2663</strain>
        <strain evidence="6">MIDG2664</strain>
        <strain evidence="7">MIDG3200</strain>
        <strain evidence="8">MIDG3201</strain>
        <strain evidence="9">MIDG3221</strain>
        <strain evidence="10">MIDG3229</strain>
        <strain evidence="11">MIDG3232</strain>
        <strain evidence="12">MIDG3339</strain>
        <strain evidence="13">MIDG3344</strain>
        <strain evidence="14">MIDG3346</strain>
        <strain evidence="15">MIDG3349</strain>
        <strain evidence="16">MIDG3357</strain>
        <strain evidence="17">MIDG3368</strain>
        <strain evidence="18">MIDG3370</strain>
        <strain evidence="19">MIDG3371</strain>
        <strain evidence="20">MIDG3372</strain>
        <strain evidence="21">MIDG3378</strain>
        <strain evidence="22">MIDG3381</strain>
        <strain evidence="23">MIDG3386</strain>
        <strain evidence="24">MIDG3388</strain>
        <strain evidence="25">MIDG3389</strain>
        <strain evidence="26">MIDG3395</strain>
        <strain evidence="27">MIDG3401</strain>
        <strain evidence="28">MIDG3409</strain>
        <strain evidence="29">MIDG3458</strain>
        <strain evidence="30">MIDG3469</strain>
    </source>
</reference>
<dbReference type="EMBL" id="KU551326">
    <property type="protein sequence ID" value="ANC66671.1"/>
    <property type="molecule type" value="Genomic_DNA"/>
</dbReference>
<name>A0A1B0WQ80_ACTPL</name>
<dbReference type="EMBL" id="KU551331">
    <property type="protein sequence ID" value="ANC67011.1"/>
    <property type="molecule type" value="Genomic_DNA"/>
</dbReference>
<evidence type="ECO:0000313" key="17">
    <source>
        <dbReference type="EMBL" id="ANC66739.1"/>
    </source>
</evidence>
<evidence type="ECO:0000313" key="12">
    <source>
        <dbReference type="EMBL" id="ANC66399.1"/>
    </source>
</evidence>
<dbReference type="EMBL" id="KU551318">
    <property type="protein sequence ID" value="ANC66195.1"/>
    <property type="molecule type" value="Genomic_DNA"/>
</dbReference>
<evidence type="ECO:0000313" key="25">
    <source>
        <dbReference type="EMBL" id="ANC67283.1"/>
    </source>
</evidence>
<dbReference type="EMBL" id="KU551313">
    <property type="protein sequence ID" value="ANC65855.1"/>
    <property type="molecule type" value="Genomic_DNA"/>
</dbReference>
<evidence type="ECO:0000313" key="7">
    <source>
        <dbReference type="EMBL" id="ANC66059.1"/>
    </source>
</evidence>
<gene>
    <name evidence="7" type="ORF">ICEApl1.68</name>
</gene>
<evidence type="ECO:0000313" key="11">
    <source>
        <dbReference type="EMBL" id="ANC66331.1"/>
    </source>
</evidence>
<dbReference type="EMBL" id="KU551322">
    <property type="protein sequence ID" value="ANC66399.1"/>
    <property type="molecule type" value="Genomic_DNA"/>
</dbReference>
<dbReference type="EMBL" id="KU551335">
    <property type="protein sequence ID" value="ANC67283.1"/>
    <property type="molecule type" value="Genomic_DNA"/>
</dbReference>